<sequence length="108" mass="11877">MSPSEFNAKIGNALYVVGGWTTSGQRTAHHNADVGGIWDSLHQVDMAKDCIVPLMNEPMSTLHAKWIPANLPGGKDRTIGDLFVKLCSRMGLLALDEVDHYHVQPKRP</sequence>
<dbReference type="AlphaFoldDB" id="A0A0F9ICR1"/>
<gene>
    <name evidence="1" type="ORF">LCGC14_1675050</name>
</gene>
<reference evidence="1" key="1">
    <citation type="journal article" date="2015" name="Nature">
        <title>Complex archaea that bridge the gap between prokaryotes and eukaryotes.</title>
        <authorList>
            <person name="Spang A."/>
            <person name="Saw J.H."/>
            <person name="Jorgensen S.L."/>
            <person name="Zaremba-Niedzwiedzka K."/>
            <person name="Martijn J."/>
            <person name="Lind A.E."/>
            <person name="van Eijk R."/>
            <person name="Schleper C."/>
            <person name="Guy L."/>
            <person name="Ettema T.J."/>
        </authorList>
    </citation>
    <scope>NUCLEOTIDE SEQUENCE</scope>
</reference>
<proteinExistence type="predicted"/>
<comment type="caution">
    <text evidence="1">The sequence shown here is derived from an EMBL/GenBank/DDBJ whole genome shotgun (WGS) entry which is preliminary data.</text>
</comment>
<evidence type="ECO:0000313" key="1">
    <source>
        <dbReference type="EMBL" id="KKM17509.1"/>
    </source>
</evidence>
<protein>
    <submittedName>
        <fullName evidence="1">Uncharacterized protein</fullName>
    </submittedName>
</protein>
<organism evidence="1">
    <name type="scientific">marine sediment metagenome</name>
    <dbReference type="NCBI Taxonomy" id="412755"/>
    <lineage>
        <taxon>unclassified sequences</taxon>
        <taxon>metagenomes</taxon>
        <taxon>ecological metagenomes</taxon>
    </lineage>
</organism>
<dbReference type="EMBL" id="LAZR01014433">
    <property type="protein sequence ID" value="KKM17509.1"/>
    <property type="molecule type" value="Genomic_DNA"/>
</dbReference>
<dbReference type="InterPro" id="IPR009045">
    <property type="entry name" value="Zn_M74/Hedgehog-like"/>
</dbReference>
<dbReference type="SUPFAM" id="SSF55166">
    <property type="entry name" value="Hedgehog/DD-peptidase"/>
    <property type="match status" value="1"/>
</dbReference>
<name>A0A0F9ICR1_9ZZZZ</name>
<accession>A0A0F9ICR1</accession>